<evidence type="ECO:0000313" key="1">
    <source>
        <dbReference type="EMBL" id="KAA6324039.1"/>
    </source>
</evidence>
<dbReference type="EMBL" id="SNRW01044478">
    <property type="protein sequence ID" value="KAA6324039.1"/>
    <property type="molecule type" value="Genomic_DNA"/>
</dbReference>
<evidence type="ECO:0000313" key="2">
    <source>
        <dbReference type="Proteomes" id="UP000324800"/>
    </source>
</evidence>
<evidence type="ECO:0008006" key="3">
    <source>
        <dbReference type="Google" id="ProtNLM"/>
    </source>
</evidence>
<name>A0A5J4QS96_9EUKA</name>
<dbReference type="Proteomes" id="UP000324800">
    <property type="component" value="Unassembled WGS sequence"/>
</dbReference>
<proteinExistence type="predicted"/>
<protein>
    <recommendedName>
        <fullName evidence="3">Right handed beta helix domain-containing protein</fullName>
    </recommendedName>
</protein>
<organism evidence="1 2">
    <name type="scientific">Streblomastix strix</name>
    <dbReference type="NCBI Taxonomy" id="222440"/>
    <lineage>
        <taxon>Eukaryota</taxon>
        <taxon>Metamonada</taxon>
        <taxon>Preaxostyla</taxon>
        <taxon>Oxymonadida</taxon>
        <taxon>Streblomastigidae</taxon>
        <taxon>Streblomastix</taxon>
    </lineage>
</organism>
<sequence>LLPSKALFSVGSDEQFQPSVFLEDCYFHSLSSNTIGDVNQLEVFRANHIHLFKCHFRGHGHFERSNITFIRANNFTLANITLCRFSNASIASIEGIVMLTGNIENSTIRVIGNSFLNITSHHYTETGVLSIRTRAQTIVDVLDNTFLSCFTFNSVVGSLFIRDNANHSIFYIEKNSFKNGFGAATGGIFLDSNYSQ</sequence>
<comment type="caution">
    <text evidence="1">The sequence shown here is derived from an EMBL/GenBank/DDBJ whole genome shotgun (WGS) entry which is preliminary data.</text>
</comment>
<dbReference type="AlphaFoldDB" id="A0A5J4QS96"/>
<gene>
    <name evidence="1" type="ORF">EZS28_054238</name>
</gene>
<feature type="non-terminal residue" evidence="1">
    <location>
        <position position="196"/>
    </location>
</feature>
<accession>A0A5J4QS96</accession>
<reference evidence="1 2" key="1">
    <citation type="submission" date="2019-03" db="EMBL/GenBank/DDBJ databases">
        <title>Single cell metagenomics reveals metabolic interactions within the superorganism composed of flagellate Streblomastix strix and complex community of Bacteroidetes bacteria on its surface.</title>
        <authorList>
            <person name="Treitli S.C."/>
            <person name="Kolisko M."/>
            <person name="Husnik F."/>
            <person name="Keeling P."/>
            <person name="Hampl V."/>
        </authorList>
    </citation>
    <scope>NUCLEOTIDE SEQUENCE [LARGE SCALE GENOMIC DNA]</scope>
    <source>
        <strain evidence="1">ST1C</strain>
    </source>
</reference>
<feature type="non-terminal residue" evidence="1">
    <location>
        <position position="1"/>
    </location>
</feature>